<evidence type="ECO:0000313" key="1">
    <source>
        <dbReference type="EMBL" id="ETO28830.1"/>
    </source>
</evidence>
<proteinExistence type="predicted"/>
<sequence length="369" mass="42759">MPSQMNDVVIDPCILFETDKCEHFLGIDASDHWLNRIQTFEYRSNQNSSDHYPHLNPKATPTDVSPAQTHIGISQVKFSSSVTAFASVATIVRRFSLYSNKLSTEIPSINNLRFDRWKVLVGETLTQAAGRTEPDSTKRELFHHHFLEWLSLRLSANRKREMEGHMPVTNLVKNNYTRNNGLVFMVVMRNLVNALSDRSERNLDQRYADASRTHYYHYSYYSPYGYGYGSNEQQWRKAYATAASKTKFYTQKLKELRENINSPEERGCLMEFTKELQVLLFPMENESTAYFEELLYWSVDRVGLEVIQLQENCVDLNVGTFKGLVKAIQKPPGSDHIDEKDIGTWDVTVSACVKKVQHKTQYKKRRERG</sequence>
<name>X6NR98_RETFI</name>
<gene>
    <name evidence="1" type="ORF">RFI_08296</name>
</gene>
<organism evidence="1 2">
    <name type="scientific">Reticulomyxa filosa</name>
    <dbReference type="NCBI Taxonomy" id="46433"/>
    <lineage>
        <taxon>Eukaryota</taxon>
        <taxon>Sar</taxon>
        <taxon>Rhizaria</taxon>
        <taxon>Retaria</taxon>
        <taxon>Foraminifera</taxon>
        <taxon>Monothalamids</taxon>
        <taxon>Reticulomyxidae</taxon>
        <taxon>Reticulomyxa</taxon>
    </lineage>
</organism>
<protein>
    <submittedName>
        <fullName evidence="1">Uncharacterized protein</fullName>
    </submittedName>
</protein>
<dbReference type="AlphaFoldDB" id="X6NR98"/>
<dbReference type="EMBL" id="ASPP01006431">
    <property type="protein sequence ID" value="ETO28830.1"/>
    <property type="molecule type" value="Genomic_DNA"/>
</dbReference>
<reference evidence="1 2" key="1">
    <citation type="journal article" date="2013" name="Curr. Biol.">
        <title>The Genome of the Foraminiferan Reticulomyxa filosa.</title>
        <authorList>
            <person name="Glockner G."/>
            <person name="Hulsmann N."/>
            <person name="Schleicher M."/>
            <person name="Noegel A.A."/>
            <person name="Eichinger L."/>
            <person name="Gallinger C."/>
            <person name="Pawlowski J."/>
            <person name="Sierra R."/>
            <person name="Euteneuer U."/>
            <person name="Pillet L."/>
            <person name="Moustafa A."/>
            <person name="Platzer M."/>
            <person name="Groth M."/>
            <person name="Szafranski K."/>
            <person name="Schliwa M."/>
        </authorList>
    </citation>
    <scope>NUCLEOTIDE SEQUENCE [LARGE SCALE GENOMIC DNA]</scope>
</reference>
<evidence type="ECO:0000313" key="2">
    <source>
        <dbReference type="Proteomes" id="UP000023152"/>
    </source>
</evidence>
<comment type="caution">
    <text evidence="1">The sequence shown here is derived from an EMBL/GenBank/DDBJ whole genome shotgun (WGS) entry which is preliminary data.</text>
</comment>
<dbReference type="Proteomes" id="UP000023152">
    <property type="component" value="Unassembled WGS sequence"/>
</dbReference>
<keyword evidence="2" id="KW-1185">Reference proteome</keyword>
<accession>X6NR98</accession>